<evidence type="ECO:0000313" key="4">
    <source>
        <dbReference type="EMBL" id="KAH8977984.1"/>
    </source>
</evidence>
<dbReference type="AlphaFoldDB" id="A0AAD4Q7E1"/>
<dbReference type="CDD" id="cd00159">
    <property type="entry name" value="RhoGAP"/>
    <property type="match status" value="1"/>
</dbReference>
<dbReference type="GO" id="GO:0005096">
    <property type="term" value="F:GTPase activator activity"/>
    <property type="evidence" value="ECO:0007669"/>
    <property type="project" value="UniProtKB-KW"/>
</dbReference>
<dbReference type="Proteomes" id="UP001201163">
    <property type="component" value="Unassembled WGS sequence"/>
</dbReference>
<accession>A0AAD4Q7E1</accession>
<feature type="region of interest" description="Disordered" evidence="2">
    <location>
        <begin position="208"/>
        <end position="227"/>
    </location>
</feature>
<dbReference type="SUPFAM" id="SSF103657">
    <property type="entry name" value="BAR/IMD domain-like"/>
    <property type="match status" value="1"/>
</dbReference>
<dbReference type="SUPFAM" id="SSF48350">
    <property type="entry name" value="GTPase activation domain, GAP"/>
    <property type="match status" value="1"/>
</dbReference>
<dbReference type="InterPro" id="IPR001060">
    <property type="entry name" value="FCH_dom"/>
</dbReference>
<dbReference type="Gene3D" id="1.20.1270.60">
    <property type="entry name" value="Arfaptin homology (AH) domain/BAR domain"/>
    <property type="match status" value="1"/>
</dbReference>
<proteinExistence type="predicted"/>
<protein>
    <submittedName>
        <fullName evidence="4">Rho GTPase activation protein</fullName>
    </submittedName>
</protein>
<dbReference type="PANTHER" id="PTHR23176">
    <property type="entry name" value="RHO/RAC/CDC GTPASE-ACTIVATING PROTEIN"/>
    <property type="match status" value="1"/>
</dbReference>
<dbReference type="SMART" id="SM00324">
    <property type="entry name" value="RhoGAP"/>
    <property type="match status" value="1"/>
</dbReference>
<dbReference type="Pfam" id="PF00611">
    <property type="entry name" value="FCH"/>
    <property type="match status" value="1"/>
</dbReference>
<feature type="compositionally biased region" description="Polar residues" evidence="2">
    <location>
        <begin position="574"/>
        <end position="588"/>
    </location>
</feature>
<name>A0AAD4Q7E1_9AGAM</name>
<dbReference type="Pfam" id="PF00620">
    <property type="entry name" value="RhoGAP"/>
    <property type="match status" value="1"/>
</dbReference>
<feature type="domain" description="Rho-GAP" evidence="3">
    <location>
        <begin position="337"/>
        <end position="522"/>
    </location>
</feature>
<keyword evidence="1" id="KW-0343">GTPase activation</keyword>
<feature type="region of interest" description="Disordered" evidence="2">
    <location>
        <begin position="558"/>
        <end position="596"/>
    </location>
</feature>
<dbReference type="InterPro" id="IPR027267">
    <property type="entry name" value="AH/BAR_dom_sf"/>
</dbReference>
<dbReference type="GO" id="GO:0007165">
    <property type="term" value="P:signal transduction"/>
    <property type="evidence" value="ECO:0007669"/>
    <property type="project" value="InterPro"/>
</dbReference>
<reference evidence="4" key="1">
    <citation type="submission" date="2022-01" db="EMBL/GenBank/DDBJ databases">
        <title>Comparative genomics reveals a dynamic genome evolution in the ectomycorrhizal milk-cap (Lactarius) mushrooms.</title>
        <authorList>
            <consortium name="DOE Joint Genome Institute"/>
            <person name="Lebreton A."/>
            <person name="Tang N."/>
            <person name="Kuo A."/>
            <person name="LaButti K."/>
            <person name="Drula E."/>
            <person name="Barry K."/>
            <person name="Clum A."/>
            <person name="Lipzen A."/>
            <person name="Mousain D."/>
            <person name="Ng V."/>
            <person name="Wang R."/>
            <person name="Wang X."/>
            <person name="Dai Y."/>
            <person name="Henrissat B."/>
            <person name="Grigoriev I.V."/>
            <person name="Guerin-Laguette A."/>
            <person name="Yu F."/>
            <person name="Martin F.M."/>
        </authorList>
    </citation>
    <scope>NUCLEOTIDE SEQUENCE</scope>
    <source>
        <strain evidence="4">QP</strain>
    </source>
</reference>
<feature type="region of interest" description="Disordered" evidence="2">
    <location>
        <begin position="171"/>
        <end position="198"/>
    </location>
</feature>
<evidence type="ECO:0000259" key="3">
    <source>
        <dbReference type="PROSITE" id="PS50238"/>
    </source>
</evidence>
<dbReference type="Gene3D" id="1.10.555.10">
    <property type="entry name" value="Rho GTPase activation protein"/>
    <property type="match status" value="1"/>
</dbReference>
<dbReference type="InterPro" id="IPR050729">
    <property type="entry name" value="Rho-GAP"/>
</dbReference>
<evidence type="ECO:0000313" key="5">
    <source>
        <dbReference type="Proteomes" id="UP001201163"/>
    </source>
</evidence>
<organism evidence="4 5">
    <name type="scientific">Lactarius akahatsu</name>
    <dbReference type="NCBI Taxonomy" id="416441"/>
    <lineage>
        <taxon>Eukaryota</taxon>
        <taxon>Fungi</taxon>
        <taxon>Dikarya</taxon>
        <taxon>Basidiomycota</taxon>
        <taxon>Agaricomycotina</taxon>
        <taxon>Agaricomycetes</taxon>
        <taxon>Russulales</taxon>
        <taxon>Russulaceae</taxon>
        <taxon>Lactarius</taxon>
    </lineage>
</organism>
<dbReference type="GO" id="GO:0005737">
    <property type="term" value="C:cytoplasm"/>
    <property type="evidence" value="ECO:0007669"/>
    <property type="project" value="TreeGrafter"/>
</dbReference>
<evidence type="ECO:0000256" key="1">
    <source>
        <dbReference type="ARBA" id="ARBA00022468"/>
    </source>
</evidence>
<dbReference type="InterPro" id="IPR008936">
    <property type="entry name" value="Rho_GTPase_activation_prot"/>
</dbReference>
<dbReference type="PROSITE" id="PS50238">
    <property type="entry name" value="RHOGAP"/>
    <property type="match status" value="1"/>
</dbReference>
<sequence length="596" mass="67008">MVSACLNMSSILKCSLDLRPLKSPHVFHLVEPQSRVDSESHSNSLLAQIATQRQIVTNRYLAFFQERRSIEATYIDSLRKLHRKAKTVDASSDPRAEPTTTRTAWDKLRDNLEKEANTQQAFVDILDNDVIKPLESLKETKAQRGKQIEEDLKESAAKYADYAENTVSKLQEAYSKKKSHPQHSTDVPRRSQGAANKGFGSKFSALFRRREESRAPEPARSEEVSDDDCRRATRLLNGLRLNRAEILKDGYDCLEDLVFKATVKNVLAKYMDGMVVACVKYDNLAMSTRAEVEKALAGTDTSGLIASFRHSLSISIPPLALYCNHRPDAYSDLIFGVPLVDLTTNEDNVPKVMRMCIEEVEKKGLNTHKIYSFGSIYDAEILQLRRKLETEKSFSFSSTGNIHSVAMLLKLYLWDLPEPLFTLSLEDYRQYKQNRARYTENDYSMLRSKIRELHSVHRVSLEALLRHLLRVASHSDVNAMTVKALATQFSYPVLRGNEVLQDGVHVKSLVLEDLIQNAHTLFDEGPSLSPSPDVTETASTLISSSFFLSPELPRSSVVQADDSTTRLCPELGGTPTSSQYSFPTSPSHDSWGGPSH</sequence>
<dbReference type="InterPro" id="IPR000198">
    <property type="entry name" value="RhoGAP_dom"/>
</dbReference>
<evidence type="ECO:0000256" key="2">
    <source>
        <dbReference type="SAM" id="MobiDB-lite"/>
    </source>
</evidence>
<gene>
    <name evidence="4" type="ORF">EDB92DRAFT_659734</name>
</gene>
<dbReference type="EMBL" id="JAKELL010000258">
    <property type="protein sequence ID" value="KAH8977984.1"/>
    <property type="molecule type" value="Genomic_DNA"/>
</dbReference>
<dbReference type="PANTHER" id="PTHR23176:SF129">
    <property type="entry name" value="RHO GTPASE ACTIVATING PROTEIN AT 16F, ISOFORM E-RELATED"/>
    <property type="match status" value="1"/>
</dbReference>
<keyword evidence="5" id="KW-1185">Reference proteome</keyword>
<comment type="caution">
    <text evidence="4">The sequence shown here is derived from an EMBL/GenBank/DDBJ whole genome shotgun (WGS) entry which is preliminary data.</text>
</comment>